<dbReference type="InterPro" id="IPR040042">
    <property type="entry name" value="Branching_enz_MT3115-like"/>
</dbReference>
<dbReference type="InterPro" id="IPR028995">
    <property type="entry name" value="Glyco_hydro_57/38_cen_sf"/>
</dbReference>
<keyword evidence="8" id="KW-1185">Reference proteome</keyword>
<gene>
    <name evidence="7" type="ORF">AU468_02720</name>
</gene>
<dbReference type="Gene3D" id="1.20.1430.10">
    <property type="entry name" value="Families 57/38 glycoside transferase, middle domain"/>
    <property type="match status" value="1"/>
</dbReference>
<dbReference type="Pfam" id="PF03065">
    <property type="entry name" value="Glyco_hydro_57"/>
    <property type="match status" value="1"/>
</dbReference>
<dbReference type="InterPro" id="IPR015293">
    <property type="entry name" value="BE_C"/>
</dbReference>
<organism evidence="7 8">
    <name type="scientific">Alkalispirochaeta sphaeroplastigenens</name>
    <dbReference type="NCBI Taxonomy" id="1187066"/>
    <lineage>
        <taxon>Bacteria</taxon>
        <taxon>Pseudomonadati</taxon>
        <taxon>Spirochaetota</taxon>
        <taxon>Spirochaetia</taxon>
        <taxon>Spirochaetales</taxon>
        <taxon>Spirochaetaceae</taxon>
        <taxon>Alkalispirochaeta</taxon>
    </lineage>
</organism>
<accession>A0A2S4JZ03</accession>
<dbReference type="AlphaFoldDB" id="A0A2S4JZ03"/>
<proteinExistence type="inferred from homology"/>
<dbReference type="PANTHER" id="PTHR41695:SF1">
    <property type="entry name" value="1,4-ALPHA-GLUCAN BRANCHING ENZYME TK1436"/>
    <property type="match status" value="1"/>
</dbReference>
<dbReference type="Proteomes" id="UP000237350">
    <property type="component" value="Unassembled WGS sequence"/>
</dbReference>
<feature type="domain" description="1,4-alpha-glucan branching enzyme C-terminal" evidence="6">
    <location>
        <begin position="445"/>
        <end position="543"/>
    </location>
</feature>
<evidence type="ECO:0000256" key="3">
    <source>
        <dbReference type="PIRSR" id="PIRSR640042-1"/>
    </source>
</evidence>
<dbReference type="InterPro" id="IPR011330">
    <property type="entry name" value="Glyco_hydro/deAcase_b/a-brl"/>
</dbReference>
<dbReference type="InterPro" id="IPR037090">
    <property type="entry name" value="57_glycoside_trans_central"/>
</dbReference>
<feature type="active site" description="Proton donor" evidence="3">
    <location>
        <position position="360"/>
    </location>
</feature>
<evidence type="ECO:0000259" key="6">
    <source>
        <dbReference type="Pfam" id="PF09210"/>
    </source>
</evidence>
<sequence length="557" mass="63892">MLHSRRRSNIIVGKSVLILHSHLPLVRHPEYETFLEERWLFEAISETYLPLLRMLHRLDTEGIPSPMAMCFSPTLSFMLQDPLLMERYGQFLDKTIELAEQELERTAGDPQLSPLAQMYHARYTTDREELHSLYGGNILQGFERFSRKGTIELIATAATHAFLPNYRNYSEVVRCQVELGIESHVKHFGRPPRGFWLPECGYYEGLDRILADAGVEYFVGAAHGVLFGEPSPATGTYAPLATKAGVAVFPRDVYTATWVWSSDQGYPSHPSYRDFYRDIGYDLPLEQVGPFIHDGNVRIDTGFKYHAITGPTDDKVLYDQEAGRRQAREHALDFYTRQKEHSARLSEIFPVEPVMTSPFDTELFGHWWFEGPLWLEELFRVAHEDQQKSLGANGAEGVSFSMTTPSAYLDDCGTAGQVCPTFSSWGSGGYAQVWMDGSNDWIYRHTHQAVERMAELVARFPDESGLKERALNQAAREVLLSMGSDWPFIMNARTVVTYAERRLKEHLYNFTRVYDALSQRNMGTEWLTRLEKKHPLFPDLDYRRMKRATTEALRDLT</sequence>
<dbReference type="SUPFAM" id="SSF88713">
    <property type="entry name" value="Glycoside hydrolase/deacetylase"/>
    <property type="match status" value="1"/>
</dbReference>
<dbReference type="InterPro" id="IPR027291">
    <property type="entry name" value="Glyco_hydro_38_N_sf"/>
</dbReference>
<evidence type="ECO:0000313" key="7">
    <source>
        <dbReference type="EMBL" id="POR04744.1"/>
    </source>
</evidence>
<reference evidence="8" key="1">
    <citation type="submission" date="2015-12" db="EMBL/GenBank/DDBJ databases">
        <authorList>
            <person name="Lodha T.D."/>
            <person name="Chintalapati S."/>
            <person name="Chintalapati V.R."/>
            <person name="Sravanthi T."/>
        </authorList>
    </citation>
    <scope>NUCLEOTIDE SEQUENCE [LARGE SCALE GENOMIC DNA]</scope>
    <source>
        <strain evidence="8">JC133</strain>
    </source>
</reference>
<dbReference type="GO" id="GO:0016787">
    <property type="term" value="F:hydrolase activity"/>
    <property type="evidence" value="ECO:0007669"/>
    <property type="project" value="UniProtKB-KW"/>
</dbReference>
<comment type="caution">
    <text evidence="7">The sequence shown here is derived from an EMBL/GenBank/DDBJ whole genome shotgun (WGS) entry which is preliminary data.</text>
</comment>
<name>A0A2S4JZ03_9SPIO</name>
<dbReference type="CDD" id="cd10792">
    <property type="entry name" value="GH57N_AmyC_like"/>
    <property type="match status" value="1"/>
</dbReference>
<comment type="similarity">
    <text evidence="1 4">Belongs to the glycosyl hydrolase 57 family.</text>
</comment>
<evidence type="ECO:0000256" key="4">
    <source>
        <dbReference type="RuleBase" id="RU361196"/>
    </source>
</evidence>
<keyword evidence="2 4" id="KW-0119">Carbohydrate metabolism</keyword>
<dbReference type="Pfam" id="PF09210">
    <property type="entry name" value="BE_C"/>
    <property type="match status" value="1"/>
</dbReference>
<dbReference type="PANTHER" id="PTHR41695">
    <property type="entry name" value="1,4-ALPHA-GLUCAN BRANCHING ENZYME RV3031-RELATED"/>
    <property type="match status" value="1"/>
</dbReference>
<dbReference type="EMBL" id="LPWH01000007">
    <property type="protein sequence ID" value="POR04744.1"/>
    <property type="molecule type" value="Genomic_DNA"/>
</dbReference>
<feature type="active site" description="Nucleophile" evidence="3">
    <location>
        <position position="199"/>
    </location>
</feature>
<evidence type="ECO:0000259" key="5">
    <source>
        <dbReference type="Pfam" id="PF03065"/>
    </source>
</evidence>
<keyword evidence="7" id="KW-0378">Hydrolase</keyword>
<dbReference type="GO" id="GO:0003844">
    <property type="term" value="F:1,4-alpha-glucan branching enzyme activity"/>
    <property type="evidence" value="ECO:0007669"/>
    <property type="project" value="InterPro"/>
</dbReference>
<dbReference type="Gene3D" id="3.20.110.10">
    <property type="entry name" value="Glycoside hydrolase 38, N terminal domain"/>
    <property type="match status" value="1"/>
</dbReference>
<feature type="domain" description="Glycoside hydrolase family 57 N-terminal" evidence="5">
    <location>
        <begin position="16"/>
        <end position="269"/>
    </location>
</feature>
<protein>
    <submittedName>
        <fullName evidence="7">Glycoside hydrolase</fullName>
    </submittedName>
</protein>
<evidence type="ECO:0000256" key="1">
    <source>
        <dbReference type="ARBA" id="ARBA00006821"/>
    </source>
</evidence>
<dbReference type="InterPro" id="IPR004300">
    <property type="entry name" value="Glyco_hydro_57_N"/>
</dbReference>
<dbReference type="GO" id="GO:0030979">
    <property type="term" value="P:alpha-glucan biosynthetic process"/>
    <property type="evidence" value="ECO:0007669"/>
    <property type="project" value="InterPro"/>
</dbReference>
<dbReference type="GO" id="GO:0005576">
    <property type="term" value="C:extracellular region"/>
    <property type="evidence" value="ECO:0007669"/>
    <property type="project" value="TreeGrafter"/>
</dbReference>
<dbReference type="SUPFAM" id="SSF88688">
    <property type="entry name" value="Families 57/38 glycoside transferase middle domain"/>
    <property type="match status" value="1"/>
</dbReference>
<evidence type="ECO:0000313" key="8">
    <source>
        <dbReference type="Proteomes" id="UP000237350"/>
    </source>
</evidence>
<evidence type="ECO:0000256" key="2">
    <source>
        <dbReference type="ARBA" id="ARBA00023277"/>
    </source>
</evidence>